<dbReference type="Proteomes" id="UP000183508">
    <property type="component" value="Unassembled WGS sequence"/>
</dbReference>
<dbReference type="Pfam" id="PF12671">
    <property type="entry name" value="Amidase_6"/>
    <property type="match status" value="1"/>
</dbReference>
<evidence type="ECO:0000259" key="1">
    <source>
        <dbReference type="Pfam" id="PF12671"/>
    </source>
</evidence>
<keyword evidence="3" id="KW-1185">Reference proteome</keyword>
<dbReference type="STRING" id="392015.SAMN05421543_11367"/>
<feature type="domain" description="Putative amidase" evidence="1">
    <location>
        <begin position="174"/>
        <end position="318"/>
    </location>
</feature>
<dbReference type="EMBL" id="FPBV01000013">
    <property type="protein sequence ID" value="SFU91879.1"/>
    <property type="molecule type" value="Genomic_DNA"/>
</dbReference>
<dbReference type="RefSeq" id="WP_074953429.1">
    <property type="nucleotide sequence ID" value="NZ_FPBV01000013.1"/>
</dbReference>
<organism evidence="2 3">
    <name type="scientific">Alicyclobacillus macrosporangiidus</name>
    <dbReference type="NCBI Taxonomy" id="392015"/>
    <lineage>
        <taxon>Bacteria</taxon>
        <taxon>Bacillati</taxon>
        <taxon>Bacillota</taxon>
        <taxon>Bacilli</taxon>
        <taxon>Bacillales</taxon>
        <taxon>Alicyclobacillaceae</taxon>
        <taxon>Alicyclobacillus</taxon>
    </lineage>
</organism>
<proteinExistence type="predicted"/>
<sequence>MNEWTDAVRRYFDQRNQAWVSQRLDPVREAAAADAHPAWWADVRAGFERMHYAVRRRGSRLLRAHTRIRLHPLQGPGDGAGTGEMITVRIDERITWVYQDGPGFGVESRTVEHRQRWVRRGGRWCLDQAWEADERIGLHPGAGARGLAATGSETAQGGLRDWPEFHTSRACTRFDRVRAQRYADLWWNGYHPGFVRLEDDCTNFASQCLFAGRLPMRASGTRAAGWWYRFPSGGRPAQWSFSWTTSHALYLYLVNQAGAREVADPRELRVGDVIFYDWAGNGRFHHSTIVTDFNHQGDPLVNAHTTPSFHRHFRYLDSRAWTPRTRYAFVRMPDEFCPDM</sequence>
<dbReference type="PANTHER" id="PTHR40032:SF1">
    <property type="entry name" value="EXPORTED PROTEIN"/>
    <property type="match status" value="1"/>
</dbReference>
<protein>
    <submittedName>
        <fullName evidence="2">Putative amidase domain-containing protein</fullName>
    </submittedName>
</protein>
<name>A0A1I7K3A5_9BACL</name>
<accession>A0A1I7K3A5</accession>
<dbReference type="AlphaFoldDB" id="A0A1I7K3A5"/>
<dbReference type="InterPro" id="IPR024301">
    <property type="entry name" value="Amidase_6"/>
</dbReference>
<evidence type="ECO:0000313" key="2">
    <source>
        <dbReference type="EMBL" id="SFU91879.1"/>
    </source>
</evidence>
<dbReference type="PANTHER" id="PTHR40032">
    <property type="entry name" value="EXPORTED PROTEIN-RELATED"/>
    <property type="match status" value="1"/>
</dbReference>
<gene>
    <name evidence="2" type="ORF">SAMN05421543_11367</name>
</gene>
<reference evidence="3" key="1">
    <citation type="submission" date="2016-10" db="EMBL/GenBank/DDBJ databases">
        <authorList>
            <person name="Varghese N."/>
        </authorList>
    </citation>
    <scope>NUCLEOTIDE SEQUENCE [LARGE SCALE GENOMIC DNA]</scope>
    <source>
        <strain evidence="3">DSM 17980</strain>
    </source>
</reference>
<evidence type="ECO:0000313" key="3">
    <source>
        <dbReference type="Proteomes" id="UP000183508"/>
    </source>
</evidence>